<gene>
    <name evidence="1" type="ORF">CGSMWGv00703Dmash_02600</name>
</gene>
<protein>
    <submittedName>
        <fullName evidence="1">Uncharacterized protein</fullName>
    </submittedName>
</protein>
<proteinExistence type="predicted"/>
<comment type="caution">
    <text evidence="1">The sequence shown here is derived from an EMBL/GenBank/DDBJ whole genome shotgun (WGS) entry which is preliminary data.</text>
</comment>
<dbReference type="AlphaFoldDB" id="I4M8Y7"/>
<accession>I4M8Y7</accession>
<dbReference type="EMBL" id="ADEV01000007">
    <property type="protein sequence ID" value="EIK85677.1"/>
    <property type="molecule type" value="Genomic_DNA"/>
</dbReference>
<reference evidence="1 2" key="1">
    <citation type="journal article" date="2012" name="J. Bacteriol.">
        <title>Comparative Genomic Analyses of 17 Clinical Isolates of Gardnerella vaginalis Provide Evidence of Multiple Genetically Isolated Clades Consistent with Subspeciation into Genovars.</title>
        <authorList>
            <person name="Ahmed A."/>
            <person name="Earl J."/>
            <person name="Retchless A."/>
            <person name="Hillier S."/>
            <person name="Rabe L."/>
            <person name="Cherpes T."/>
            <person name="Powell E."/>
            <person name="Janto B."/>
            <person name="Eutsey R."/>
            <person name="Hiller N.L."/>
            <person name="Boissy R."/>
            <person name="Dahlgreen M."/>
            <person name="Hall B."/>
            <person name="Costerton J."/>
            <person name="Post J.C."/>
            <person name="Hu F."/>
            <person name="Ehrlich G."/>
        </authorList>
    </citation>
    <scope>NUCLEOTIDE SEQUENCE [LARGE SCALE GENOMIC DNA]</scope>
    <source>
        <strain evidence="1 2">00703Dmash</strain>
    </source>
</reference>
<sequence length="33" mass="3869">MFRYAGLQTRVQRDDLLSRCDLAREGNSERKLA</sequence>
<evidence type="ECO:0000313" key="2">
    <source>
        <dbReference type="Proteomes" id="UP000033074"/>
    </source>
</evidence>
<name>I4M8Y7_9BIFI</name>
<organism evidence="1 2">
    <name type="scientific">Gardnerella greenwoodii 00703Dmash</name>
    <dbReference type="NCBI Taxonomy" id="698960"/>
    <lineage>
        <taxon>Bacteria</taxon>
        <taxon>Bacillati</taxon>
        <taxon>Actinomycetota</taxon>
        <taxon>Actinomycetes</taxon>
        <taxon>Bifidobacteriales</taxon>
        <taxon>Bifidobacteriaceae</taxon>
        <taxon>Gardnerella</taxon>
        <taxon>Gardnerella greenwoodii</taxon>
    </lineage>
</organism>
<dbReference type="Proteomes" id="UP000033074">
    <property type="component" value="Unassembled WGS sequence"/>
</dbReference>
<evidence type="ECO:0000313" key="1">
    <source>
        <dbReference type="EMBL" id="EIK85677.1"/>
    </source>
</evidence>